<dbReference type="NCBIfam" id="TIGR01020">
    <property type="entry name" value="uS5_euk_arch"/>
    <property type="match status" value="1"/>
</dbReference>
<feature type="region of interest" description="Disordered" evidence="6">
    <location>
        <begin position="106"/>
        <end position="129"/>
    </location>
</feature>
<feature type="region of interest" description="Disordered" evidence="6">
    <location>
        <begin position="1"/>
        <end position="46"/>
    </location>
</feature>
<evidence type="ECO:0000259" key="7">
    <source>
        <dbReference type="PROSITE" id="PS50881"/>
    </source>
</evidence>
<dbReference type="InterPro" id="IPR014721">
    <property type="entry name" value="Ribsml_uS5_D2-typ_fold_subgr"/>
</dbReference>
<evidence type="ECO:0000256" key="2">
    <source>
        <dbReference type="ARBA" id="ARBA00022980"/>
    </source>
</evidence>
<dbReference type="STRING" id="40149.A0A0E0E901"/>
<dbReference type="eggNOG" id="KOG0877">
    <property type="taxonomic scope" value="Eukaryota"/>
</dbReference>
<sequence>MAERGGGGERGGERGGFGRGFGRGGRGDRGRGGRGGRRGPRQEEEKWVPVTKLGRLVKENKIHKIEEIYLHSLPVKEHQIVEQLVPGLKDEVIVITSYYGFGRGFGRGGRGDRGRGGRGGRRGPRQEEEKWVPVTKLGRLVKENKIHKIEEIYLHSLPVKEHQIVEQLVPGLKDEVMKITPVQKQTRAGQRTRFKAFVVVGDGDGHVGLGVKCAKEVATAIRGAIILAKLSVVPVRRGYWGNKIGKPHTVPCKVTGKCGSVTVRMVPAPRGSGIVAARVPKKVLQFAGIEDVFTSSRGSTKTLGNFVKATFDCLMKTYGFLTPDFWRETRFIKTPFQENTDLLARPKGLVIEAPAEKIEA</sequence>
<dbReference type="SUPFAM" id="SSF54768">
    <property type="entry name" value="dsRNA-binding domain-like"/>
    <property type="match status" value="1"/>
</dbReference>
<name>A0A0E0E901_9ORYZ</name>
<dbReference type="InterPro" id="IPR020568">
    <property type="entry name" value="Ribosomal_Su5_D2-typ_SF"/>
</dbReference>
<dbReference type="AlphaFoldDB" id="A0A0E0E901"/>
<proteinExistence type="inferred from homology"/>
<evidence type="ECO:0000256" key="6">
    <source>
        <dbReference type="SAM" id="MobiDB-lite"/>
    </source>
</evidence>
<dbReference type="GO" id="GO:0003729">
    <property type="term" value="F:mRNA binding"/>
    <property type="evidence" value="ECO:0007669"/>
    <property type="project" value="UniProtKB-ARBA"/>
</dbReference>
<dbReference type="PROSITE" id="PS50881">
    <property type="entry name" value="S5_DSRBD"/>
    <property type="match status" value="1"/>
</dbReference>
<keyword evidence="2 4" id="KW-0689">Ribosomal protein</keyword>
<dbReference type="EnsemblPlants" id="OMERI07G05650.1">
    <property type="protein sequence ID" value="OMERI07G05650.1"/>
    <property type="gene ID" value="OMERI07G05650"/>
</dbReference>
<dbReference type="PANTHER" id="PTHR13718">
    <property type="entry name" value="RIBOSOMAL S SUBUNIT"/>
    <property type="match status" value="1"/>
</dbReference>
<dbReference type="SUPFAM" id="SSF54211">
    <property type="entry name" value="Ribosomal protein S5 domain 2-like"/>
    <property type="match status" value="1"/>
</dbReference>
<dbReference type="Pfam" id="PF03719">
    <property type="entry name" value="Ribosomal_S5_C"/>
    <property type="match status" value="1"/>
</dbReference>
<dbReference type="PROSITE" id="PS00585">
    <property type="entry name" value="RIBOSOMAL_S5"/>
    <property type="match status" value="1"/>
</dbReference>
<dbReference type="Gramene" id="OMERI07G05650.1">
    <property type="protein sequence ID" value="OMERI07G05650.1"/>
    <property type="gene ID" value="OMERI07G05650"/>
</dbReference>
<dbReference type="FunFam" id="3.30.230.10:FF:000004">
    <property type="entry name" value="40S ribosomal protein S2"/>
    <property type="match status" value="1"/>
</dbReference>
<dbReference type="GO" id="GO:0003735">
    <property type="term" value="F:structural constituent of ribosome"/>
    <property type="evidence" value="ECO:0007669"/>
    <property type="project" value="UniProtKB-UniRule"/>
</dbReference>
<reference evidence="8" key="2">
    <citation type="submission" date="2018-05" db="EMBL/GenBank/DDBJ databases">
        <title>OmerRS3 (Oryza meridionalis Reference Sequence Version 3).</title>
        <authorList>
            <person name="Zhang J."/>
            <person name="Kudrna D."/>
            <person name="Lee S."/>
            <person name="Talag J."/>
            <person name="Welchert J."/>
            <person name="Wing R.A."/>
        </authorList>
    </citation>
    <scope>NUCLEOTIDE SEQUENCE [LARGE SCALE GENOMIC DNA]</scope>
    <source>
        <strain evidence="8">cv. OR44</strain>
    </source>
</reference>
<dbReference type="InterPro" id="IPR005711">
    <property type="entry name" value="Ribosomal_uS5_euk/arc"/>
</dbReference>
<dbReference type="Pfam" id="PF00333">
    <property type="entry name" value="Ribosomal_S5"/>
    <property type="match status" value="1"/>
</dbReference>
<evidence type="ECO:0000256" key="1">
    <source>
        <dbReference type="ARBA" id="ARBA00008945"/>
    </source>
</evidence>
<evidence type="ECO:0000256" key="5">
    <source>
        <dbReference type="RuleBase" id="RU003823"/>
    </source>
</evidence>
<dbReference type="Proteomes" id="UP000008021">
    <property type="component" value="Chromosome 7"/>
</dbReference>
<comment type="similarity">
    <text evidence="1 5">Belongs to the universal ribosomal protein uS5 family.</text>
</comment>
<feature type="domain" description="S5 DRBM" evidence="7">
    <location>
        <begin position="172"/>
        <end position="235"/>
    </location>
</feature>
<evidence type="ECO:0000313" key="9">
    <source>
        <dbReference type="Proteomes" id="UP000008021"/>
    </source>
</evidence>
<dbReference type="HOGENOM" id="CLU_065898_0_2_1"/>
<feature type="compositionally biased region" description="Basic and acidic residues" evidence="6">
    <location>
        <begin position="1"/>
        <end position="13"/>
    </location>
</feature>
<organism evidence="8">
    <name type="scientific">Oryza meridionalis</name>
    <dbReference type="NCBI Taxonomy" id="40149"/>
    <lineage>
        <taxon>Eukaryota</taxon>
        <taxon>Viridiplantae</taxon>
        <taxon>Streptophyta</taxon>
        <taxon>Embryophyta</taxon>
        <taxon>Tracheophyta</taxon>
        <taxon>Spermatophyta</taxon>
        <taxon>Magnoliopsida</taxon>
        <taxon>Liliopsida</taxon>
        <taxon>Poales</taxon>
        <taxon>Poaceae</taxon>
        <taxon>BOP clade</taxon>
        <taxon>Oryzoideae</taxon>
        <taxon>Oryzeae</taxon>
        <taxon>Oryzinae</taxon>
        <taxon>Oryza</taxon>
    </lineage>
</organism>
<dbReference type="GO" id="GO:0022627">
    <property type="term" value="C:cytosolic small ribosomal subunit"/>
    <property type="evidence" value="ECO:0007669"/>
    <property type="project" value="TreeGrafter"/>
</dbReference>
<dbReference type="InterPro" id="IPR013810">
    <property type="entry name" value="Ribosomal_uS5_N"/>
</dbReference>
<dbReference type="InterPro" id="IPR000851">
    <property type="entry name" value="Ribosomal_uS5"/>
</dbReference>
<evidence type="ECO:0000256" key="3">
    <source>
        <dbReference type="ARBA" id="ARBA00023274"/>
    </source>
</evidence>
<dbReference type="FunFam" id="3.30.160.20:FF:000002">
    <property type="entry name" value="40S ribosomal protein S2"/>
    <property type="match status" value="1"/>
</dbReference>
<dbReference type="InterPro" id="IPR018192">
    <property type="entry name" value="Ribosomal_uS5_N_CS"/>
</dbReference>
<keyword evidence="3 4" id="KW-0687">Ribonucleoprotein</keyword>
<dbReference type="PANTHER" id="PTHR13718:SF118">
    <property type="entry name" value="RIBOSOMAL PROTEIN S2, PUTATIVE, EXPRESSED-RELATED"/>
    <property type="match status" value="1"/>
</dbReference>
<evidence type="ECO:0000313" key="8">
    <source>
        <dbReference type="EnsemblPlants" id="OMERI07G05650.1"/>
    </source>
</evidence>
<protein>
    <recommendedName>
        <fullName evidence="7">S5 DRBM domain-containing protein</fullName>
    </recommendedName>
</protein>
<dbReference type="Gene3D" id="3.30.160.20">
    <property type="match status" value="2"/>
</dbReference>
<feature type="compositionally biased region" description="Gly residues" evidence="6">
    <location>
        <begin position="14"/>
        <end position="24"/>
    </location>
</feature>
<dbReference type="InterPro" id="IPR005324">
    <property type="entry name" value="Ribosomal_uS5_C"/>
</dbReference>
<accession>A0A0E0E901</accession>
<keyword evidence="9" id="KW-1185">Reference proteome</keyword>
<evidence type="ECO:0000256" key="4">
    <source>
        <dbReference type="PROSITE-ProRule" id="PRU00268"/>
    </source>
</evidence>
<reference evidence="8" key="1">
    <citation type="submission" date="2015-04" db="UniProtKB">
        <authorList>
            <consortium name="EnsemblPlants"/>
        </authorList>
    </citation>
    <scope>IDENTIFICATION</scope>
</reference>
<dbReference type="GO" id="GO:0006412">
    <property type="term" value="P:translation"/>
    <property type="evidence" value="ECO:0007669"/>
    <property type="project" value="InterPro"/>
</dbReference>
<dbReference type="Gene3D" id="3.30.230.10">
    <property type="match status" value="1"/>
</dbReference>